<protein>
    <submittedName>
        <fullName evidence="2">Uncharacterized protein</fullName>
    </submittedName>
</protein>
<proteinExistence type="predicted"/>
<evidence type="ECO:0000313" key="1">
    <source>
        <dbReference type="Proteomes" id="UP000887578"/>
    </source>
</evidence>
<name>A0A914R6S4_9BILA</name>
<accession>A0A914R6S4</accession>
<reference evidence="2" key="1">
    <citation type="submission" date="2022-11" db="UniProtKB">
        <authorList>
            <consortium name="WormBaseParasite"/>
        </authorList>
    </citation>
    <scope>IDENTIFICATION</scope>
</reference>
<dbReference type="WBParaSite" id="PDA_v2.g7258.t1">
    <property type="protein sequence ID" value="PDA_v2.g7258.t1"/>
    <property type="gene ID" value="PDA_v2.g7258"/>
</dbReference>
<dbReference type="AlphaFoldDB" id="A0A914R6S4"/>
<dbReference type="Proteomes" id="UP000887578">
    <property type="component" value="Unplaced"/>
</dbReference>
<evidence type="ECO:0000313" key="2">
    <source>
        <dbReference type="WBParaSite" id="PDA_v2.g7258.t1"/>
    </source>
</evidence>
<keyword evidence="1" id="KW-1185">Reference proteome</keyword>
<organism evidence="1 2">
    <name type="scientific">Panagrolaimus davidi</name>
    <dbReference type="NCBI Taxonomy" id="227884"/>
    <lineage>
        <taxon>Eukaryota</taxon>
        <taxon>Metazoa</taxon>
        <taxon>Ecdysozoa</taxon>
        <taxon>Nematoda</taxon>
        <taxon>Chromadorea</taxon>
        <taxon>Rhabditida</taxon>
        <taxon>Tylenchina</taxon>
        <taxon>Panagrolaimomorpha</taxon>
        <taxon>Panagrolaimoidea</taxon>
        <taxon>Panagrolaimidae</taxon>
        <taxon>Panagrolaimus</taxon>
    </lineage>
</organism>
<sequence>MFGDDKHEIDQTVGCNEDECIPTICGCVGYVCKLKNGEYRNGVSCMKNVLINCGLSKSLESKLKSTQKNKIIRYKDLQYNIYSCRGEIGNYETIEEEEDYTDLTVNKRFNGNFEHFVNEKEDVEVELKKVDATFYSAKTMIERIKKSLANVKIAADEILKTTEDGKNLMEDILIIFSRKNPKSKHDEYFSNKRNEFAGQNEDVKEISRNIKQKLDILDGAIKSIEFKYACGIVYAEFKKYTTDAQKLAEEYFKEANEFLKPINKIKKESNELFHAAINKLADEVAECQKTKPVKRVGRKKSKESKSIGKSSNETANFGFKIGMEVKDESMDTEKLDIDYIEELQKIIKKWEPIQKLKSNAEKTEY</sequence>